<evidence type="ECO:0000313" key="10">
    <source>
        <dbReference type="Proteomes" id="UP000005801"/>
    </source>
</evidence>
<keyword evidence="10" id="KW-1185">Reference proteome</keyword>
<keyword evidence="3" id="KW-0645">Protease</keyword>
<dbReference type="InterPro" id="IPR027478">
    <property type="entry name" value="LdcA_N"/>
</dbReference>
<dbReference type="CDD" id="cd07025">
    <property type="entry name" value="Peptidase_S66"/>
    <property type="match status" value="1"/>
</dbReference>
<dbReference type="GO" id="GO:0006508">
    <property type="term" value="P:proteolysis"/>
    <property type="evidence" value="ECO:0007669"/>
    <property type="project" value="UniProtKB-KW"/>
</dbReference>
<dbReference type="AlphaFoldDB" id="A6G1X1"/>
<dbReference type="OrthoDB" id="9807329at2"/>
<gene>
    <name evidence="9" type="ORF">PPSIR1_35962</name>
</gene>
<dbReference type="SUPFAM" id="SSF141986">
    <property type="entry name" value="LD-carboxypeptidase A C-terminal domain-like"/>
    <property type="match status" value="1"/>
</dbReference>
<dbReference type="Pfam" id="PF17676">
    <property type="entry name" value="Peptidase_S66C"/>
    <property type="match status" value="1"/>
</dbReference>
<proteinExistence type="inferred from homology"/>
<dbReference type="InterPro" id="IPR027461">
    <property type="entry name" value="Carboxypeptidase_A_C_sf"/>
</dbReference>
<evidence type="ECO:0000256" key="5">
    <source>
        <dbReference type="ARBA" id="ARBA00022825"/>
    </source>
</evidence>
<dbReference type="InterPro" id="IPR029062">
    <property type="entry name" value="Class_I_gatase-like"/>
</dbReference>
<evidence type="ECO:0000256" key="2">
    <source>
        <dbReference type="ARBA" id="ARBA00022645"/>
    </source>
</evidence>
<dbReference type="GO" id="GO:0008236">
    <property type="term" value="F:serine-type peptidase activity"/>
    <property type="evidence" value="ECO:0007669"/>
    <property type="project" value="UniProtKB-KW"/>
</dbReference>
<feature type="domain" description="LD-carboxypeptidase N-terminal" evidence="7">
    <location>
        <begin position="26"/>
        <end position="142"/>
    </location>
</feature>
<dbReference type="InterPro" id="IPR040449">
    <property type="entry name" value="Peptidase_S66_N"/>
</dbReference>
<feature type="active site" description="Nucleophile" evidence="6">
    <location>
        <position position="122"/>
    </location>
</feature>
<evidence type="ECO:0000256" key="1">
    <source>
        <dbReference type="ARBA" id="ARBA00010233"/>
    </source>
</evidence>
<evidence type="ECO:0000256" key="6">
    <source>
        <dbReference type="PIRSR" id="PIRSR028757-1"/>
    </source>
</evidence>
<comment type="similarity">
    <text evidence="1">Belongs to the peptidase S66 family.</text>
</comment>
<dbReference type="InterPro" id="IPR040921">
    <property type="entry name" value="Peptidase_S66C"/>
</dbReference>
<dbReference type="RefSeq" id="WP_006970720.1">
    <property type="nucleotide sequence ID" value="NZ_ABCS01000013.1"/>
</dbReference>
<evidence type="ECO:0000313" key="9">
    <source>
        <dbReference type="EMBL" id="EDM80161.1"/>
    </source>
</evidence>
<evidence type="ECO:0000256" key="4">
    <source>
        <dbReference type="ARBA" id="ARBA00022801"/>
    </source>
</evidence>
<dbReference type="eggNOG" id="COG1619">
    <property type="taxonomic scope" value="Bacteria"/>
</dbReference>
<evidence type="ECO:0000259" key="7">
    <source>
        <dbReference type="Pfam" id="PF02016"/>
    </source>
</evidence>
<dbReference type="Proteomes" id="UP000005801">
    <property type="component" value="Unassembled WGS sequence"/>
</dbReference>
<evidence type="ECO:0000259" key="8">
    <source>
        <dbReference type="Pfam" id="PF17676"/>
    </source>
</evidence>
<name>A6G1X1_9BACT</name>
<dbReference type="Pfam" id="PF02016">
    <property type="entry name" value="Peptidase_S66"/>
    <property type="match status" value="1"/>
</dbReference>
<protein>
    <recommendedName>
        <fullName evidence="11">Muramoyltetrapeptide carboxypeptidase</fullName>
    </recommendedName>
</protein>
<accession>A6G1X1</accession>
<keyword evidence="5" id="KW-0720">Serine protease</keyword>
<dbReference type="PANTHER" id="PTHR30237:SF2">
    <property type="entry name" value="MUREIN TETRAPEPTIDE CARBOXYPEPTIDASE"/>
    <property type="match status" value="1"/>
</dbReference>
<dbReference type="InterPro" id="IPR003507">
    <property type="entry name" value="S66_fam"/>
</dbReference>
<dbReference type="PIRSF" id="PIRSF028757">
    <property type="entry name" value="LD-carboxypeptidase"/>
    <property type="match status" value="1"/>
</dbReference>
<organism evidence="9 10">
    <name type="scientific">Plesiocystis pacifica SIR-1</name>
    <dbReference type="NCBI Taxonomy" id="391625"/>
    <lineage>
        <taxon>Bacteria</taxon>
        <taxon>Pseudomonadati</taxon>
        <taxon>Myxococcota</taxon>
        <taxon>Polyangia</taxon>
        <taxon>Nannocystales</taxon>
        <taxon>Nannocystaceae</taxon>
        <taxon>Plesiocystis</taxon>
    </lineage>
</organism>
<feature type="active site" description="Charge relay system" evidence="6">
    <location>
        <position position="292"/>
    </location>
</feature>
<feature type="active site" description="Charge relay system" evidence="6">
    <location>
        <position position="220"/>
    </location>
</feature>
<comment type="caution">
    <text evidence="9">The sequence shown here is derived from an EMBL/GenBank/DDBJ whole genome shotgun (WGS) entry which is preliminary data.</text>
</comment>
<keyword evidence="2" id="KW-0121">Carboxypeptidase</keyword>
<evidence type="ECO:0000256" key="3">
    <source>
        <dbReference type="ARBA" id="ARBA00022670"/>
    </source>
</evidence>
<dbReference type="MEROPS" id="S66.001"/>
<dbReference type="PANTHER" id="PTHR30237">
    <property type="entry name" value="MURAMOYLTETRAPEPTIDE CARBOXYPEPTIDASE"/>
    <property type="match status" value="1"/>
</dbReference>
<dbReference type="EMBL" id="ABCS01000013">
    <property type="protein sequence ID" value="EDM80161.1"/>
    <property type="molecule type" value="Genomic_DNA"/>
</dbReference>
<keyword evidence="4" id="KW-0378">Hydrolase</keyword>
<evidence type="ECO:0008006" key="11">
    <source>
        <dbReference type="Google" id="ProtNLM"/>
    </source>
</evidence>
<reference evidence="9 10" key="1">
    <citation type="submission" date="2007-06" db="EMBL/GenBank/DDBJ databases">
        <authorList>
            <person name="Shimkets L."/>
            <person name="Ferriera S."/>
            <person name="Johnson J."/>
            <person name="Kravitz S."/>
            <person name="Beeson K."/>
            <person name="Sutton G."/>
            <person name="Rogers Y.-H."/>
            <person name="Friedman R."/>
            <person name="Frazier M."/>
            <person name="Venter J.C."/>
        </authorList>
    </citation>
    <scope>NUCLEOTIDE SEQUENCE [LARGE SCALE GENOMIC DNA]</scope>
    <source>
        <strain evidence="9 10">SIR-1</strain>
    </source>
</reference>
<dbReference type="GO" id="GO:0004180">
    <property type="term" value="F:carboxypeptidase activity"/>
    <property type="evidence" value="ECO:0007669"/>
    <property type="project" value="UniProtKB-KW"/>
</dbReference>
<dbReference type="Gene3D" id="3.40.50.10740">
    <property type="entry name" value="Class I glutamine amidotransferase-like"/>
    <property type="match status" value="1"/>
</dbReference>
<feature type="domain" description="LD-carboxypeptidase C-terminal" evidence="8">
    <location>
        <begin position="189"/>
        <end position="308"/>
    </location>
</feature>
<sequence length="329" mass="35041">MTDEDNATRPHEGSDSHALGKARAAIHVVAGSGPVKADRLARGLAHIRRRCGEPTQAPNLATRTGYFAGDDATRLATLDAAFRDAQARVVWAARGGYGLTRLLRRLDPAPLRERPKLLVGFSDVTALLCWAWTQAGLMGVHGPVVGQLGELPPDDLERLWTLLEGELPEPLVAGEDGQPCTTLGAGRVEGRLFPANLEILRTLIGTPWLPDLRGAIVAVEEIGERPYRLDRALTHLLESGALRGVAGVAVGQLHACVEPENGGSKGWSAEEVIEDRFGRLGVPVLTGLPFGHAPKRNAALPFGAPARLDLEGASLEILEWSPPAALSQS</sequence>
<dbReference type="STRING" id="391625.PPSIR1_35962"/>
<dbReference type="SUPFAM" id="SSF52317">
    <property type="entry name" value="Class I glutamine amidotransferase-like"/>
    <property type="match status" value="1"/>
</dbReference>
<dbReference type="Gene3D" id="3.50.30.60">
    <property type="entry name" value="LD-carboxypeptidase A C-terminal domain-like"/>
    <property type="match status" value="1"/>
</dbReference>